<keyword evidence="3 6" id="KW-0812">Transmembrane</keyword>
<keyword evidence="8" id="KW-1185">Reference proteome</keyword>
<evidence type="ECO:0000256" key="2">
    <source>
        <dbReference type="ARBA" id="ARBA00009190"/>
    </source>
</evidence>
<keyword evidence="4 6" id="KW-1133">Transmembrane helix</keyword>
<dbReference type="EMBL" id="QRBB01000001">
    <property type="protein sequence ID" value="RDS76253.1"/>
    <property type="molecule type" value="Genomic_DNA"/>
</dbReference>
<protein>
    <recommendedName>
        <fullName evidence="6">GDT1 family protein</fullName>
    </recommendedName>
</protein>
<evidence type="ECO:0000256" key="6">
    <source>
        <dbReference type="RuleBase" id="RU365102"/>
    </source>
</evidence>
<keyword evidence="5 6" id="KW-0472">Membrane</keyword>
<dbReference type="AlphaFoldDB" id="A0A395LHB5"/>
<comment type="subcellular location">
    <subcellularLocation>
        <location evidence="1 6">Membrane</location>
        <topology evidence="1 6">Multi-pass membrane protein</topology>
    </subcellularLocation>
</comment>
<dbReference type="Pfam" id="PF01169">
    <property type="entry name" value="GDT1"/>
    <property type="match status" value="1"/>
</dbReference>
<dbReference type="GO" id="GO:0016020">
    <property type="term" value="C:membrane"/>
    <property type="evidence" value="ECO:0007669"/>
    <property type="project" value="UniProtKB-SubCell"/>
</dbReference>
<dbReference type="GO" id="GO:0046873">
    <property type="term" value="F:metal ion transmembrane transporter activity"/>
    <property type="evidence" value="ECO:0007669"/>
    <property type="project" value="InterPro"/>
</dbReference>
<proteinExistence type="inferred from homology"/>
<evidence type="ECO:0000256" key="4">
    <source>
        <dbReference type="ARBA" id="ARBA00022989"/>
    </source>
</evidence>
<name>A0A395LHB5_9SPHN</name>
<evidence type="ECO:0000256" key="1">
    <source>
        <dbReference type="ARBA" id="ARBA00004141"/>
    </source>
</evidence>
<gene>
    <name evidence="7" type="ORF">DL238_00570</name>
</gene>
<sequence length="183" mass="18677">MSSFLFGFAAALLLTIGARDQLLVARLAQPLGVAILLAALVSAAITAVAMAIAGDAIAQLLPVAAQRMLVAIALVVAAVELLWPTRDRRPKEPTRSPFAAFVVLLARQWGDAARFLLFALAAATALPAHVAAGGAVGAALALAGGWALGEDLDALPLRVFRLVMGALVLITGVVMGLGVRGII</sequence>
<feature type="transmembrane region" description="Helical" evidence="6">
    <location>
        <begin position="160"/>
        <end position="179"/>
    </location>
</feature>
<feature type="transmembrane region" description="Helical" evidence="6">
    <location>
        <begin position="69"/>
        <end position="86"/>
    </location>
</feature>
<feature type="transmembrane region" description="Helical" evidence="6">
    <location>
        <begin position="34"/>
        <end position="57"/>
    </location>
</feature>
<comment type="similarity">
    <text evidence="2 6">Belongs to the GDT1 family.</text>
</comment>
<dbReference type="RefSeq" id="WP_115490489.1">
    <property type="nucleotide sequence ID" value="NZ_JACHWW010000001.1"/>
</dbReference>
<evidence type="ECO:0000313" key="8">
    <source>
        <dbReference type="Proteomes" id="UP000254101"/>
    </source>
</evidence>
<accession>A0A395LHB5</accession>
<evidence type="ECO:0000256" key="3">
    <source>
        <dbReference type="ARBA" id="ARBA00022692"/>
    </source>
</evidence>
<dbReference type="InterPro" id="IPR001727">
    <property type="entry name" value="GDT1-like"/>
</dbReference>
<evidence type="ECO:0000256" key="5">
    <source>
        <dbReference type="ARBA" id="ARBA00023136"/>
    </source>
</evidence>
<comment type="caution">
    <text evidence="7">The sequence shown here is derived from an EMBL/GenBank/DDBJ whole genome shotgun (WGS) entry which is preliminary data.</text>
</comment>
<dbReference type="Proteomes" id="UP000254101">
    <property type="component" value="Unassembled WGS sequence"/>
</dbReference>
<reference evidence="7 8" key="1">
    <citation type="submission" date="2018-07" db="EMBL/GenBank/DDBJ databases">
        <title>Erythrobacter nanhaiensis sp. nov., a novel member of the genus Erythrobacter isolated from the South China Sea.</title>
        <authorList>
            <person name="Chen X."/>
            <person name="Liu J."/>
        </authorList>
    </citation>
    <scope>NUCLEOTIDE SEQUENCE [LARGE SCALE GENOMIC DNA]</scope>
    <source>
        <strain evidence="7 8">S-5</strain>
    </source>
</reference>
<organism evidence="7 8">
    <name type="scientific">Alteriqipengyuania lutimaris</name>
    <dbReference type="NCBI Taxonomy" id="1538146"/>
    <lineage>
        <taxon>Bacteria</taxon>
        <taxon>Pseudomonadati</taxon>
        <taxon>Pseudomonadota</taxon>
        <taxon>Alphaproteobacteria</taxon>
        <taxon>Sphingomonadales</taxon>
        <taxon>Erythrobacteraceae</taxon>
        <taxon>Alteriqipengyuania</taxon>
    </lineage>
</organism>
<evidence type="ECO:0000313" key="7">
    <source>
        <dbReference type="EMBL" id="RDS76253.1"/>
    </source>
</evidence>
<comment type="caution">
    <text evidence="6">Lacks conserved residue(s) required for the propagation of feature annotation.</text>
</comment>